<dbReference type="EMBL" id="CP162601">
    <property type="protein sequence ID" value="XDK26238.1"/>
    <property type="molecule type" value="Genomic_DNA"/>
</dbReference>
<keyword evidence="4" id="KW-0592">Phosphate transport</keyword>
<dbReference type="InterPro" id="IPR050811">
    <property type="entry name" value="Phosphate_ABC_transporter"/>
</dbReference>
<feature type="domain" description="PBP" evidence="5">
    <location>
        <begin position="23"/>
        <end position="270"/>
    </location>
</feature>
<evidence type="ECO:0000259" key="5">
    <source>
        <dbReference type="Pfam" id="PF12849"/>
    </source>
</evidence>
<dbReference type="GO" id="GO:0007155">
    <property type="term" value="P:cell adhesion"/>
    <property type="evidence" value="ECO:0007669"/>
    <property type="project" value="UniProtKB-UniRule"/>
</dbReference>
<feature type="signal peptide" evidence="4">
    <location>
        <begin position="1"/>
        <end position="19"/>
    </location>
</feature>
<keyword evidence="4" id="KW-0574">Periplasm</keyword>
<proteinExistence type="inferred from homology"/>
<dbReference type="AlphaFoldDB" id="A0AB39HIM5"/>
<comment type="subcellular location">
    <subcellularLocation>
        <location evidence="4">Periplasm</location>
    </subcellularLocation>
    <subcellularLocation>
        <location evidence="4">Secreted</location>
    </subcellularLocation>
</comment>
<evidence type="ECO:0000256" key="3">
    <source>
        <dbReference type="ARBA" id="ARBA00022729"/>
    </source>
</evidence>
<comment type="function">
    <text evidence="4">Involved in the system for phosphate transport across the cytoplasmic membrane.</text>
</comment>
<dbReference type="PANTHER" id="PTHR30570:SF1">
    <property type="entry name" value="PHOSPHATE-BINDING PROTEIN PSTS"/>
    <property type="match status" value="1"/>
</dbReference>
<dbReference type="InterPro" id="IPR011862">
    <property type="entry name" value="Phos-bd"/>
</dbReference>
<accession>A0AB39HIM5</accession>
<dbReference type="GO" id="GO:0005576">
    <property type="term" value="C:extracellular region"/>
    <property type="evidence" value="ECO:0007669"/>
    <property type="project" value="UniProtKB-SubCell"/>
</dbReference>
<dbReference type="KEGG" id="vih:AB0763_06260"/>
<reference evidence="6" key="1">
    <citation type="submission" date="2024-07" db="EMBL/GenBank/DDBJ databases">
        <title>Genome Analysis of a Potential Novel Vibrio Species Secreting pH- and Thermo-stable Alginate Lyase and its Application in Producing Alginate Oligosaccharides.</title>
        <authorList>
            <person name="Huang H."/>
            <person name="Bao K."/>
        </authorList>
    </citation>
    <scope>NUCLEOTIDE SEQUENCE</scope>
    <source>
        <strain evidence="6">HB236076</strain>
    </source>
</reference>
<dbReference type="NCBIfam" id="TIGR02136">
    <property type="entry name" value="ptsS_2"/>
    <property type="match status" value="1"/>
</dbReference>
<evidence type="ECO:0000256" key="4">
    <source>
        <dbReference type="RuleBase" id="RU367119"/>
    </source>
</evidence>
<organism evidence="6">
    <name type="scientific">Vibrio sp. HB236076</name>
    <dbReference type="NCBI Taxonomy" id="3232307"/>
    <lineage>
        <taxon>Bacteria</taxon>
        <taxon>Pseudomonadati</taxon>
        <taxon>Pseudomonadota</taxon>
        <taxon>Gammaproteobacteria</taxon>
        <taxon>Vibrionales</taxon>
        <taxon>Vibrionaceae</taxon>
        <taxon>Vibrio</taxon>
    </lineage>
</organism>
<feature type="chain" id="PRO_5044044530" description="Phosphate-binding protein" evidence="4">
    <location>
        <begin position="20"/>
        <end position="317"/>
    </location>
</feature>
<keyword evidence="4" id="KW-0964">Secreted</keyword>
<keyword evidence="2 4" id="KW-0813">Transport</keyword>
<dbReference type="SUPFAM" id="SSF53850">
    <property type="entry name" value="Periplasmic binding protein-like II"/>
    <property type="match status" value="1"/>
</dbReference>
<dbReference type="Gene3D" id="3.40.190.10">
    <property type="entry name" value="Periplasmic binding protein-like II"/>
    <property type="match status" value="2"/>
</dbReference>
<evidence type="ECO:0000256" key="1">
    <source>
        <dbReference type="ARBA" id="ARBA00008725"/>
    </source>
</evidence>
<keyword evidence="3 4" id="KW-0732">Signal</keyword>
<name>A0AB39HIM5_9VIBR</name>
<dbReference type="InterPro" id="IPR024370">
    <property type="entry name" value="PBP_domain"/>
</dbReference>
<gene>
    <name evidence="6" type="ORF">AB0763_06260</name>
</gene>
<dbReference type="GO" id="GO:0042301">
    <property type="term" value="F:phosphate ion binding"/>
    <property type="evidence" value="ECO:0007669"/>
    <property type="project" value="UniProtKB-UniRule"/>
</dbReference>
<dbReference type="Pfam" id="PF12849">
    <property type="entry name" value="PBP_like_2"/>
    <property type="match status" value="1"/>
</dbReference>
<protein>
    <recommendedName>
        <fullName evidence="4">Phosphate-binding protein</fullName>
    </recommendedName>
</protein>
<evidence type="ECO:0000256" key="2">
    <source>
        <dbReference type="ARBA" id="ARBA00022448"/>
    </source>
</evidence>
<dbReference type="CDD" id="cd13654">
    <property type="entry name" value="PBP2_phosphate_like_2"/>
    <property type="match status" value="1"/>
</dbReference>
<sequence>MKCVFGICIALFCIRTVMANDLILIDGSSTVYPITSQVAQDFYRSESGKTKVLVGISGTGGGFKKFCQGELDMSNASRAISFKEKALCQKNGIEYFELPIALDAITIVVNKDNDWASTLSVEQLKRVWQDDSEGKVTNWRQIDRDFPPRPLTLYGPGTDSGTYDYFIDAIVNTQRSRLDYYASEDDEVLAQKVAQDSNAMAFFGLSYYLEHKDTLKAVAISYDGNEPVIPSLKTLKQGEYQPLSRPLYIYVNKQSVDDFAFVDRFVHYFFHPKRLIHSIKEAGYVPLSEYEYQNILRHYSLGEPLSFGDDGRSSFSP</sequence>
<comment type="similarity">
    <text evidence="1 4">Belongs to the PstS family.</text>
</comment>
<dbReference type="RefSeq" id="WP_306101594.1">
    <property type="nucleotide sequence ID" value="NZ_CP162601.1"/>
</dbReference>
<dbReference type="GO" id="GO:0006817">
    <property type="term" value="P:phosphate ion transport"/>
    <property type="evidence" value="ECO:0007669"/>
    <property type="project" value="UniProtKB-UniRule"/>
</dbReference>
<evidence type="ECO:0000313" key="6">
    <source>
        <dbReference type="EMBL" id="XDK26238.1"/>
    </source>
</evidence>
<dbReference type="PANTHER" id="PTHR30570">
    <property type="entry name" value="PERIPLASMIC PHOSPHATE BINDING COMPONENT OF PHOSPHATE ABC TRANSPORTER"/>
    <property type="match status" value="1"/>
</dbReference>
<dbReference type="GO" id="GO:0042597">
    <property type="term" value="C:periplasmic space"/>
    <property type="evidence" value="ECO:0007669"/>
    <property type="project" value="UniProtKB-SubCell"/>
</dbReference>